<dbReference type="Pfam" id="PF02932">
    <property type="entry name" value="Neur_chan_memb"/>
    <property type="match status" value="1"/>
</dbReference>
<feature type="signal peptide" evidence="11">
    <location>
        <begin position="1"/>
        <end position="19"/>
    </location>
</feature>
<organism evidence="15 17">
    <name type="scientific">Crassostrea virginica</name>
    <name type="common">Eastern oyster</name>
    <dbReference type="NCBI Taxonomy" id="6565"/>
    <lineage>
        <taxon>Eukaryota</taxon>
        <taxon>Metazoa</taxon>
        <taxon>Spiralia</taxon>
        <taxon>Lophotrochozoa</taxon>
        <taxon>Mollusca</taxon>
        <taxon>Bivalvia</taxon>
        <taxon>Autobranchia</taxon>
        <taxon>Pteriomorphia</taxon>
        <taxon>Ostreida</taxon>
        <taxon>Ostreoidea</taxon>
        <taxon>Ostreidae</taxon>
        <taxon>Crassostrea</taxon>
    </lineage>
</organism>
<dbReference type="SUPFAM" id="SSF63712">
    <property type="entry name" value="Nicotinic receptor ligand binding domain-like"/>
    <property type="match status" value="1"/>
</dbReference>
<dbReference type="OrthoDB" id="442503at2759"/>
<evidence type="ECO:0000256" key="5">
    <source>
        <dbReference type="ARBA" id="ARBA00022692"/>
    </source>
</evidence>
<dbReference type="InterPro" id="IPR006202">
    <property type="entry name" value="Neur_chan_lig-bd"/>
</dbReference>
<dbReference type="Proteomes" id="UP000694844">
    <property type="component" value="Chromosome 6"/>
</dbReference>
<evidence type="ECO:0000313" key="15">
    <source>
        <dbReference type="Proteomes" id="UP000694844"/>
    </source>
</evidence>
<evidence type="ECO:0000313" key="16">
    <source>
        <dbReference type="RefSeq" id="XP_022289452.1"/>
    </source>
</evidence>
<keyword evidence="15" id="KW-1185">Reference proteome</keyword>
<dbReference type="PRINTS" id="PR00252">
    <property type="entry name" value="NRIONCHANNEL"/>
</dbReference>
<evidence type="ECO:0000256" key="9">
    <source>
        <dbReference type="ARBA" id="ARBA00023136"/>
    </source>
</evidence>
<dbReference type="Gene3D" id="1.20.58.390">
    <property type="entry name" value="Neurotransmitter-gated ion-channel transmembrane domain"/>
    <property type="match status" value="1"/>
</dbReference>
<evidence type="ECO:0000256" key="10">
    <source>
        <dbReference type="ARBA" id="ARBA00023303"/>
    </source>
</evidence>
<feature type="compositionally biased region" description="Polar residues" evidence="12">
    <location>
        <begin position="341"/>
        <end position="352"/>
    </location>
</feature>
<proteinExistence type="inferred from homology"/>
<feature type="transmembrane region" description="Helical" evidence="11">
    <location>
        <begin position="234"/>
        <end position="257"/>
    </location>
</feature>
<evidence type="ECO:0000313" key="17">
    <source>
        <dbReference type="RefSeq" id="XP_022289833.1"/>
    </source>
</evidence>
<evidence type="ECO:0000313" key="18">
    <source>
        <dbReference type="RefSeq" id="XP_022289834.1"/>
    </source>
</evidence>
<dbReference type="InterPro" id="IPR036719">
    <property type="entry name" value="Neuro-gated_channel_TM_sf"/>
</dbReference>
<keyword evidence="7 11" id="KW-1133">Transmembrane helix</keyword>
<dbReference type="Pfam" id="PF02931">
    <property type="entry name" value="Neur_chan_LBD"/>
    <property type="match status" value="1"/>
</dbReference>
<sequence>MAVLLVSVLLALLIYPVSAANPTINLSRHEIVTQLLDGYEATVAPAEYGIGVTDKVQLYILSIDSISDSSMDYDMSFYLRQRWYDPRLRFNASLGVDALELDPKLMDRIWVPDIYIINEKTAKFHTVTVPNKMMYIYPDGLVLYSVRVSGVFSCMMNLHKYPLDKQICDIRMESYSHSASTLVVRWNDPPAEMSKTLRLPQFDITLMKSFFCDQQYMGINYTCIGLDIHLERNIGYYLTQTYVPCILVVILSWVNFWLSVDAVPARISLGLLTVLTMTTQSSAAVRGLTVVSYVKAMDVWIFACLFFVFAGLLEFAWVNVSNRVESRRKSVLDLPALVNGSAPNSPTKQNSPLPREGFSFKPSKNREKARNIDRVSRFLFPLAFILFNVGYWLVYLVLWEPVVDKHADTEGVTMPINLNDD</sequence>
<feature type="chain" id="PRO_5044519732" evidence="11">
    <location>
        <begin position="20"/>
        <end position="421"/>
    </location>
</feature>
<reference evidence="16 17" key="1">
    <citation type="submission" date="2025-04" db="UniProtKB">
        <authorList>
            <consortium name="RefSeq"/>
        </authorList>
    </citation>
    <scope>IDENTIFICATION</scope>
    <source>
        <tissue evidence="16 17">Whole sample</tissue>
    </source>
</reference>
<dbReference type="GO" id="GO:0005886">
    <property type="term" value="C:plasma membrane"/>
    <property type="evidence" value="ECO:0007669"/>
    <property type="project" value="UniProtKB-SubCell"/>
</dbReference>
<keyword evidence="4" id="KW-1003">Cell membrane</keyword>
<feature type="region of interest" description="Disordered" evidence="12">
    <location>
        <begin position="341"/>
        <end position="365"/>
    </location>
</feature>
<feature type="transmembrane region" description="Helical" evidence="11">
    <location>
        <begin position="299"/>
        <end position="320"/>
    </location>
</feature>
<evidence type="ECO:0000256" key="1">
    <source>
        <dbReference type="ARBA" id="ARBA00004141"/>
    </source>
</evidence>
<dbReference type="SUPFAM" id="SSF90112">
    <property type="entry name" value="Neurotransmitter-gated ion-channel transmembrane pore"/>
    <property type="match status" value="1"/>
</dbReference>
<feature type="transmembrane region" description="Helical" evidence="11">
    <location>
        <begin position="378"/>
        <end position="398"/>
    </location>
</feature>
<protein>
    <submittedName>
        <fullName evidence="16 17">Glycine receptor subunit alpha-2-like</fullName>
    </submittedName>
</protein>
<dbReference type="RefSeq" id="XP_022289452.1">
    <property type="nucleotide sequence ID" value="XM_022433744.1"/>
</dbReference>
<evidence type="ECO:0000256" key="4">
    <source>
        <dbReference type="ARBA" id="ARBA00022475"/>
    </source>
</evidence>
<keyword evidence="6 11" id="KW-0732">Signal</keyword>
<dbReference type="InterPro" id="IPR018000">
    <property type="entry name" value="Neurotransmitter_ion_chnl_CS"/>
</dbReference>
<comment type="subcellular location">
    <subcellularLocation>
        <location evidence="2">Cell membrane</location>
    </subcellularLocation>
    <subcellularLocation>
        <location evidence="1">Membrane</location>
        <topology evidence="1">Multi-pass membrane protein</topology>
    </subcellularLocation>
</comment>
<dbReference type="PROSITE" id="PS00236">
    <property type="entry name" value="NEUROTR_ION_CHANNEL"/>
    <property type="match status" value="1"/>
</dbReference>
<accession>A0A8B8AH26</accession>
<evidence type="ECO:0000256" key="8">
    <source>
        <dbReference type="ARBA" id="ARBA00023065"/>
    </source>
</evidence>
<dbReference type="PANTHER" id="PTHR18945">
    <property type="entry name" value="NEUROTRANSMITTER GATED ION CHANNEL"/>
    <property type="match status" value="1"/>
</dbReference>
<dbReference type="RefSeq" id="XP_022289833.1">
    <property type="nucleotide sequence ID" value="XM_022434125.1"/>
</dbReference>
<evidence type="ECO:0000256" key="2">
    <source>
        <dbReference type="ARBA" id="ARBA00004236"/>
    </source>
</evidence>
<feature type="domain" description="Neurotransmitter-gated ion-channel ligand-binding" evidence="13">
    <location>
        <begin position="30"/>
        <end position="206"/>
    </location>
</feature>
<feature type="transmembrane region" description="Helical" evidence="11">
    <location>
        <begin position="269"/>
        <end position="293"/>
    </location>
</feature>
<evidence type="ECO:0000259" key="14">
    <source>
        <dbReference type="Pfam" id="PF02932"/>
    </source>
</evidence>
<dbReference type="AlphaFoldDB" id="A0A8B8AH26"/>
<evidence type="ECO:0000256" key="12">
    <source>
        <dbReference type="SAM" id="MobiDB-lite"/>
    </source>
</evidence>
<dbReference type="FunFam" id="2.70.170.10:FF:000045">
    <property type="entry name" value="Predicted protein"/>
    <property type="match status" value="1"/>
</dbReference>
<keyword evidence="3 11" id="KW-0813">Transport</keyword>
<keyword evidence="5 11" id="KW-0812">Transmembrane</keyword>
<dbReference type="RefSeq" id="XP_022289834.1">
    <property type="nucleotide sequence ID" value="XM_022434126.1"/>
</dbReference>
<evidence type="ECO:0000259" key="13">
    <source>
        <dbReference type="Pfam" id="PF02931"/>
    </source>
</evidence>
<dbReference type="GO" id="GO:0004888">
    <property type="term" value="F:transmembrane signaling receptor activity"/>
    <property type="evidence" value="ECO:0007669"/>
    <property type="project" value="InterPro"/>
</dbReference>
<dbReference type="PRINTS" id="PR00253">
    <property type="entry name" value="GABAARECEPTR"/>
</dbReference>
<keyword evidence="8 11" id="KW-0406">Ion transport</keyword>
<evidence type="ECO:0000256" key="7">
    <source>
        <dbReference type="ARBA" id="ARBA00022989"/>
    </source>
</evidence>
<dbReference type="GeneID" id="111101592"/>
<dbReference type="KEGG" id="cvn:111101299"/>
<dbReference type="InterPro" id="IPR006029">
    <property type="entry name" value="Neurotrans-gated_channel_TM"/>
</dbReference>
<evidence type="ECO:0000256" key="3">
    <source>
        <dbReference type="ARBA" id="ARBA00022448"/>
    </source>
</evidence>
<evidence type="ECO:0000256" key="6">
    <source>
        <dbReference type="ARBA" id="ARBA00022729"/>
    </source>
</evidence>
<dbReference type="InterPro" id="IPR036734">
    <property type="entry name" value="Neur_chan_lig-bd_sf"/>
</dbReference>
<gene>
    <name evidence="17 18" type="primary">LOC111101592</name>
    <name evidence="16" type="synonym">LOC111101299</name>
</gene>
<evidence type="ECO:0000256" key="11">
    <source>
        <dbReference type="RuleBase" id="RU000687"/>
    </source>
</evidence>
<dbReference type="InterPro" id="IPR006028">
    <property type="entry name" value="GABAA/Glycine_rcpt"/>
</dbReference>
<dbReference type="InterPro" id="IPR006201">
    <property type="entry name" value="Neur_channel"/>
</dbReference>
<name>A0A8B8AH26_CRAVI</name>
<comment type="similarity">
    <text evidence="11">Belongs to the ligand-gated ion channel (TC 1.A.9) family.</text>
</comment>
<dbReference type="InterPro" id="IPR038050">
    <property type="entry name" value="Neuro_actylchol_rec"/>
</dbReference>
<dbReference type="NCBIfam" id="TIGR00860">
    <property type="entry name" value="LIC"/>
    <property type="match status" value="1"/>
</dbReference>
<feature type="domain" description="Neurotransmitter-gated ion-channel transmembrane" evidence="14">
    <location>
        <begin position="241"/>
        <end position="327"/>
    </location>
</feature>
<dbReference type="CDD" id="cd19049">
    <property type="entry name" value="LGIC_TM_anion"/>
    <property type="match status" value="1"/>
</dbReference>
<keyword evidence="9 11" id="KW-0472">Membrane</keyword>
<keyword evidence="10 11" id="KW-0407">Ion channel</keyword>
<dbReference type="GO" id="GO:0005230">
    <property type="term" value="F:extracellular ligand-gated monoatomic ion channel activity"/>
    <property type="evidence" value="ECO:0007669"/>
    <property type="project" value="InterPro"/>
</dbReference>
<dbReference type="KEGG" id="cvn:111101592"/>
<dbReference type="Gene3D" id="2.70.170.10">
    <property type="entry name" value="Neurotransmitter-gated ion-channel ligand-binding domain"/>
    <property type="match status" value="1"/>
</dbReference>